<dbReference type="Gene3D" id="3.40.50.1820">
    <property type="entry name" value="alpha/beta hydrolase"/>
    <property type="match status" value="1"/>
</dbReference>
<proteinExistence type="inferred from homology"/>
<dbReference type="InterPro" id="IPR000639">
    <property type="entry name" value="Epox_hydrolase-like"/>
</dbReference>
<dbReference type="InterPro" id="IPR010497">
    <property type="entry name" value="Epoxide_hydro_N"/>
</dbReference>
<reference evidence="4 5" key="1">
    <citation type="submission" date="2024-02" db="EMBL/GenBank/DDBJ databases">
        <title>De novo assembly and annotation of 12 fungi associated with fruit tree decline syndrome in Ontario, Canada.</title>
        <authorList>
            <person name="Sulman M."/>
            <person name="Ellouze W."/>
            <person name="Ilyukhin E."/>
        </authorList>
    </citation>
    <scope>NUCLEOTIDE SEQUENCE [LARGE SCALE GENOMIC DNA]</scope>
    <source>
        <strain evidence="4 5">M1-105</strain>
    </source>
</reference>
<dbReference type="PANTHER" id="PTHR21661">
    <property type="entry name" value="EPOXIDE HYDROLASE 1-RELATED"/>
    <property type="match status" value="1"/>
</dbReference>
<keyword evidence="2" id="KW-0378">Hydrolase</keyword>
<evidence type="ECO:0000256" key="1">
    <source>
        <dbReference type="ARBA" id="ARBA00010088"/>
    </source>
</evidence>
<accession>A0ABR3SIM0</accession>
<dbReference type="SUPFAM" id="SSF53474">
    <property type="entry name" value="alpha/beta-Hydrolases"/>
    <property type="match status" value="1"/>
</dbReference>
<sequence>MASYDTIPKSAKVQPTKFTVSVPEEKLQQMKQLISLSPIGPETYENLQESRDLNNFGISRKWLENAKAEWEGKYDWRASEAHINSFPNYTLPVTDDDGRTYTIHFAALFSTNPAAIPIAFFHGWPGSFLEFLPMLSLLKKKYPTAEQLPYHIIVPSLPGFAFSSRPPTDKDWLSHDSARLMHKLLADGLGFSGYVAQGGDIGSYIGRSLGARYDACKAVHLNFCPVPQPDSVPDAAAASPQDQAGLARAAAFRTGGIAYALEHATRPATIGLVLSASPLALLAWIGEKFWTWTDAPPPVADVLDSVSLYWLTATFPTSIYTYRRGLGPNADPVTFHAQPENYVRKPLGFSSFPQELLSVPRAWAAATGDLVWYKQHDAGGHFAAMEKPDVMLADVEDFVGKVWKN</sequence>
<comment type="similarity">
    <text evidence="1">Belongs to the peptidase S33 family.</text>
</comment>
<comment type="caution">
    <text evidence="4">The sequence shown here is derived from an EMBL/GenBank/DDBJ whole genome shotgun (WGS) entry which is preliminary data.</text>
</comment>
<dbReference type="InterPro" id="IPR016292">
    <property type="entry name" value="Epoxide_hydrolase"/>
</dbReference>
<dbReference type="Proteomes" id="UP001521116">
    <property type="component" value="Unassembled WGS sequence"/>
</dbReference>
<keyword evidence="5" id="KW-1185">Reference proteome</keyword>
<feature type="domain" description="Epoxide hydrolase N-terminal" evidence="3">
    <location>
        <begin position="16"/>
        <end position="131"/>
    </location>
</feature>
<dbReference type="PRINTS" id="PR00412">
    <property type="entry name" value="EPOXHYDRLASE"/>
</dbReference>
<evidence type="ECO:0000259" key="3">
    <source>
        <dbReference type="Pfam" id="PF06441"/>
    </source>
</evidence>
<evidence type="ECO:0000256" key="2">
    <source>
        <dbReference type="ARBA" id="ARBA00022801"/>
    </source>
</evidence>
<gene>
    <name evidence="4" type="ORF">SLS56_008975</name>
</gene>
<evidence type="ECO:0000313" key="4">
    <source>
        <dbReference type="EMBL" id="KAL1621964.1"/>
    </source>
</evidence>
<protein>
    <recommendedName>
        <fullName evidence="3">Epoxide hydrolase N-terminal domain-containing protein</fullName>
    </recommendedName>
</protein>
<dbReference type="Pfam" id="PF06441">
    <property type="entry name" value="EHN"/>
    <property type="match status" value="1"/>
</dbReference>
<dbReference type="EMBL" id="JAJVDC020000143">
    <property type="protein sequence ID" value="KAL1621964.1"/>
    <property type="molecule type" value="Genomic_DNA"/>
</dbReference>
<organism evidence="4 5">
    <name type="scientific">Neofusicoccum ribis</name>
    <dbReference type="NCBI Taxonomy" id="45134"/>
    <lineage>
        <taxon>Eukaryota</taxon>
        <taxon>Fungi</taxon>
        <taxon>Dikarya</taxon>
        <taxon>Ascomycota</taxon>
        <taxon>Pezizomycotina</taxon>
        <taxon>Dothideomycetes</taxon>
        <taxon>Dothideomycetes incertae sedis</taxon>
        <taxon>Botryosphaeriales</taxon>
        <taxon>Botryosphaeriaceae</taxon>
        <taxon>Neofusicoccum</taxon>
    </lineage>
</organism>
<dbReference type="PIRSF" id="PIRSF001112">
    <property type="entry name" value="Epoxide_hydrolase"/>
    <property type="match status" value="1"/>
</dbReference>
<dbReference type="InterPro" id="IPR029058">
    <property type="entry name" value="AB_hydrolase_fold"/>
</dbReference>
<name>A0ABR3SIM0_9PEZI</name>
<dbReference type="PANTHER" id="PTHR21661:SF39">
    <property type="entry name" value="HYDROLASE, PUTATIVE (AFU_ORTHOLOGUE AFUA_3G08960)-RELATED"/>
    <property type="match status" value="1"/>
</dbReference>
<evidence type="ECO:0000313" key="5">
    <source>
        <dbReference type="Proteomes" id="UP001521116"/>
    </source>
</evidence>